<organism evidence="3 4">
    <name type="scientific">Erythranthe guttata</name>
    <name type="common">Yellow monkey flower</name>
    <name type="synonym">Mimulus guttatus</name>
    <dbReference type="NCBI Taxonomy" id="4155"/>
    <lineage>
        <taxon>Eukaryota</taxon>
        <taxon>Viridiplantae</taxon>
        <taxon>Streptophyta</taxon>
        <taxon>Embryophyta</taxon>
        <taxon>Tracheophyta</taxon>
        <taxon>Spermatophyta</taxon>
        <taxon>Magnoliopsida</taxon>
        <taxon>eudicotyledons</taxon>
        <taxon>Gunneridae</taxon>
        <taxon>Pentapetalae</taxon>
        <taxon>asterids</taxon>
        <taxon>lamiids</taxon>
        <taxon>Lamiales</taxon>
        <taxon>Phrymaceae</taxon>
        <taxon>Erythranthe</taxon>
    </lineage>
</organism>
<name>A0A022QJF6_ERYGU</name>
<evidence type="ECO:0000313" key="4">
    <source>
        <dbReference type="Proteomes" id="UP000030748"/>
    </source>
</evidence>
<feature type="compositionally biased region" description="Low complexity" evidence="1">
    <location>
        <begin position="67"/>
        <end position="76"/>
    </location>
</feature>
<dbReference type="Pfam" id="PF00249">
    <property type="entry name" value="Myb_DNA-binding"/>
    <property type="match status" value="1"/>
</dbReference>
<dbReference type="CDD" id="cd00167">
    <property type="entry name" value="SANT"/>
    <property type="match status" value="1"/>
</dbReference>
<dbReference type="GO" id="GO:0000118">
    <property type="term" value="C:histone deacetylase complex"/>
    <property type="evidence" value="ECO:0000318"/>
    <property type="project" value="GO_Central"/>
</dbReference>
<accession>A0A022QJF6</accession>
<dbReference type="AlphaFoldDB" id="A0A022QJF6"/>
<dbReference type="EMBL" id="KI631311">
    <property type="protein sequence ID" value="EYU28847.1"/>
    <property type="molecule type" value="Genomic_DNA"/>
</dbReference>
<dbReference type="eggNOG" id="ENOG502QSPI">
    <property type="taxonomic scope" value="Eukaryota"/>
</dbReference>
<feature type="region of interest" description="Disordered" evidence="1">
    <location>
        <begin position="317"/>
        <end position="345"/>
    </location>
</feature>
<feature type="region of interest" description="Disordered" evidence="1">
    <location>
        <begin position="1"/>
        <end position="42"/>
    </location>
</feature>
<dbReference type="PANTHER" id="PTHR46872">
    <property type="entry name" value="DNA BINDING PROTEIN"/>
    <property type="match status" value="1"/>
</dbReference>
<gene>
    <name evidence="3" type="ORF">MIMGU_mgv1a009332mg</name>
</gene>
<dbReference type="InterPro" id="IPR009057">
    <property type="entry name" value="Homeodomain-like_sf"/>
</dbReference>
<dbReference type="Proteomes" id="UP000030748">
    <property type="component" value="Unassembled WGS sequence"/>
</dbReference>
<dbReference type="PANTHER" id="PTHR46872:SF5">
    <property type="entry name" value="MYB-LIKE DOMAIN-CONTAINING PROTEIN"/>
    <property type="match status" value="1"/>
</dbReference>
<dbReference type="STRING" id="4155.A0A022QJF6"/>
<feature type="region of interest" description="Disordered" evidence="1">
    <location>
        <begin position="63"/>
        <end position="89"/>
    </location>
</feature>
<dbReference type="SUPFAM" id="SSF46689">
    <property type="entry name" value="Homeodomain-like"/>
    <property type="match status" value="1"/>
</dbReference>
<proteinExistence type="predicted"/>
<sequence length="345" mass="39681">MGVKRPFEEENLPELSFEQRIEDHNNKKLSFTPEDSPSTTAPRFHYPGEFENCVTDGACIVDKESTPSAPLSLAASNGKQEEEEEEEEYAGNIPDIDFRTPSMPPPLQFEDPYIYLLNTPPRKEIPIGPDHQADVPEWDPFARRKDFSDEREQELMGSCIQHVHEAREKLQETMGDEVFVKLGFYDMGEEAASRKWTPDEEQLFHEVVFSNPGGDFWKVLGSVFPSRTRKDFVSYYFNVFMLRRRGAQNRSFMLQIDSDDEEEHKSARELFGESRSLFGQDSDDEKDMKVDRDEYFYVVQDEGDEVESLDDVDLDVGWVDEYGPHPENVGGGNKEDEVGQEGKSE</sequence>
<evidence type="ECO:0000313" key="3">
    <source>
        <dbReference type="EMBL" id="EYU28847.1"/>
    </source>
</evidence>
<feature type="compositionally biased region" description="Basic and acidic residues" evidence="1">
    <location>
        <begin position="333"/>
        <end position="345"/>
    </location>
</feature>
<keyword evidence="4" id="KW-1185">Reference proteome</keyword>
<reference evidence="3 4" key="1">
    <citation type="journal article" date="2013" name="Proc. Natl. Acad. Sci. U.S.A.">
        <title>Fine-scale variation in meiotic recombination in Mimulus inferred from population shotgun sequencing.</title>
        <authorList>
            <person name="Hellsten U."/>
            <person name="Wright K.M."/>
            <person name="Jenkins J."/>
            <person name="Shu S."/>
            <person name="Yuan Y."/>
            <person name="Wessler S.R."/>
            <person name="Schmutz J."/>
            <person name="Willis J.H."/>
            <person name="Rokhsar D.S."/>
        </authorList>
    </citation>
    <scope>NUCLEOTIDE SEQUENCE [LARGE SCALE GENOMIC DNA]</scope>
    <source>
        <strain evidence="4">cv. DUN x IM62</strain>
    </source>
</reference>
<feature type="domain" description="Myb-like" evidence="2">
    <location>
        <begin position="195"/>
        <end position="239"/>
    </location>
</feature>
<protein>
    <recommendedName>
        <fullName evidence="2">Myb-like domain-containing protein</fullName>
    </recommendedName>
</protein>
<dbReference type="InterPro" id="IPR001005">
    <property type="entry name" value="SANT/Myb"/>
</dbReference>
<evidence type="ECO:0000256" key="1">
    <source>
        <dbReference type="SAM" id="MobiDB-lite"/>
    </source>
</evidence>
<feature type="compositionally biased region" description="Basic and acidic residues" evidence="1">
    <location>
        <begin position="17"/>
        <end position="26"/>
    </location>
</feature>
<evidence type="ECO:0000259" key="2">
    <source>
        <dbReference type="Pfam" id="PF00249"/>
    </source>
</evidence>